<dbReference type="AlphaFoldDB" id="A0A6S6UC45"/>
<feature type="domain" description="Peptidase M15C" evidence="1">
    <location>
        <begin position="204"/>
        <end position="277"/>
    </location>
</feature>
<evidence type="ECO:0000313" key="2">
    <source>
        <dbReference type="EMBL" id="CAA6824319.1"/>
    </source>
</evidence>
<dbReference type="SUPFAM" id="SSF55166">
    <property type="entry name" value="Hedgehog/DD-peptidase"/>
    <property type="match status" value="1"/>
</dbReference>
<gene>
    <name evidence="2" type="ORF">HELGO_WM48194</name>
</gene>
<organism evidence="2">
    <name type="scientific">uncultured Aureispira sp</name>
    <dbReference type="NCBI Taxonomy" id="1331704"/>
    <lineage>
        <taxon>Bacteria</taxon>
        <taxon>Pseudomonadati</taxon>
        <taxon>Bacteroidota</taxon>
        <taxon>Saprospiria</taxon>
        <taxon>Saprospirales</taxon>
        <taxon>Saprospiraceae</taxon>
        <taxon>Aureispira</taxon>
        <taxon>environmental samples</taxon>
    </lineage>
</organism>
<reference evidence="2" key="1">
    <citation type="submission" date="2020-01" db="EMBL/GenBank/DDBJ databases">
        <authorList>
            <person name="Meier V. D."/>
            <person name="Meier V D."/>
        </authorList>
    </citation>
    <scope>NUCLEOTIDE SEQUENCE</scope>
    <source>
        <strain evidence="2">HLG_WM_MAG_10</strain>
    </source>
</reference>
<evidence type="ECO:0000259" key="1">
    <source>
        <dbReference type="Pfam" id="PF13539"/>
    </source>
</evidence>
<dbReference type="InterPro" id="IPR009045">
    <property type="entry name" value="Zn_M74/Hedgehog-like"/>
</dbReference>
<accession>A0A6S6UC45</accession>
<dbReference type="Gene3D" id="3.30.1380.10">
    <property type="match status" value="1"/>
</dbReference>
<dbReference type="GO" id="GO:0008233">
    <property type="term" value="F:peptidase activity"/>
    <property type="evidence" value="ECO:0007669"/>
    <property type="project" value="InterPro"/>
</dbReference>
<proteinExistence type="predicted"/>
<protein>
    <recommendedName>
        <fullName evidence="1">Peptidase M15C domain-containing protein</fullName>
    </recommendedName>
</protein>
<dbReference type="Pfam" id="PF13539">
    <property type="entry name" value="Peptidase_M15_4"/>
    <property type="match status" value="1"/>
</dbReference>
<dbReference type="InterPro" id="IPR039561">
    <property type="entry name" value="Peptidase_M15C"/>
</dbReference>
<name>A0A6S6UC45_9BACT</name>
<sequence>MKLYLHTYILWSIGLSLFFTCNSPESSLSYSANILKNKIDSTPAPKPRALIPIGLQKLIVAYPEQHFNASTNALIWPNGDSLVYQDSIKKGEKTFQMLLNQPDLEDQLFMPYPKGVDYPIPSLNNDPGRIRVEDFFLKMYGENKEAVRKNLVEIDFLGSKLLVTQINSIDQKLIQIAKELAKDSALKKYVETVGGTFNWRKIAGTERLSMHSFGMTIDLNVKYSNYWRWAVSDKTEEGKRPIIYKNRIPLKIVQIFEAQGFIWGGKWYHYDTMHFEYRPELLIEL</sequence>
<dbReference type="EMBL" id="CACVAQ010000343">
    <property type="protein sequence ID" value="CAA6824319.1"/>
    <property type="molecule type" value="Genomic_DNA"/>
</dbReference>